<dbReference type="EMBL" id="OC867907">
    <property type="protein sequence ID" value="CAD7633773.1"/>
    <property type="molecule type" value="Genomic_DNA"/>
</dbReference>
<protein>
    <submittedName>
        <fullName evidence="1">Uncharacterized protein</fullName>
    </submittedName>
</protein>
<reference evidence="1" key="1">
    <citation type="submission" date="2020-11" db="EMBL/GenBank/DDBJ databases">
        <authorList>
            <person name="Tran Van P."/>
        </authorList>
    </citation>
    <scope>NUCLEOTIDE SEQUENCE</scope>
</reference>
<keyword evidence="2" id="KW-1185">Reference proteome</keyword>
<feature type="non-terminal residue" evidence="1">
    <location>
        <position position="1"/>
    </location>
</feature>
<evidence type="ECO:0000313" key="1">
    <source>
        <dbReference type="EMBL" id="CAD7633773.1"/>
    </source>
</evidence>
<dbReference type="EMBL" id="CAJPIZ010013332">
    <property type="protein sequence ID" value="CAG2114203.1"/>
    <property type="molecule type" value="Genomic_DNA"/>
</dbReference>
<organism evidence="1">
    <name type="scientific">Medioppia subpectinata</name>
    <dbReference type="NCBI Taxonomy" id="1979941"/>
    <lineage>
        <taxon>Eukaryota</taxon>
        <taxon>Metazoa</taxon>
        <taxon>Ecdysozoa</taxon>
        <taxon>Arthropoda</taxon>
        <taxon>Chelicerata</taxon>
        <taxon>Arachnida</taxon>
        <taxon>Acari</taxon>
        <taxon>Acariformes</taxon>
        <taxon>Sarcoptiformes</taxon>
        <taxon>Oribatida</taxon>
        <taxon>Brachypylina</taxon>
        <taxon>Oppioidea</taxon>
        <taxon>Oppiidae</taxon>
        <taxon>Medioppia</taxon>
    </lineage>
</organism>
<dbReference type="AlphaFoldDB" id="A0A7R9L4L8"/>
<dbReference type="Proteomes" id="UP000759131">
    <property type="component" value="Unassembled WGS sequence"/>
</dbReference>
<gene>
    <name evidence="1" type="ORF">OSB1V03_LOCUS14169</name>
</gene>
<accession>A0A7R9L4L8</accession>
<proteinExistence type="predicted"/>
<evidence type="ECO:0000313" key="2">
    <source>
        <dbReference type="Proteomes" id="UP000759131"/>
    </source>
</evidence>
<sequence length="101" mass="11589">IAEGINQGPLYIINTWSVFNAKQIYIRDEIENEPLVYTTTWALQALLRMLSRSFYRQNSCVFAPNIFGDDNGNDTQTSSSRQDIALALVGQSFNQQEYIKY</sequence>
<name>A0A7R9L4L8_9ACAR</name>
<dbReference type="OrthoDB" id="10037617at2759"/>